<evidence type="ECO:0000259" key="5">
    <source>
        <dbReference type="SMART" id="SM01266"/>
    </source>
</evidence>
<dbReference type="InterPro" id="IPR024688">
    <property type="entry name" value="Mac_dom"/>
</dbReference>
<dbReference type="EMBL" id="JAKGTI010000003">
    <property type="protein sequence ID" value="MCF4099414.1"/>
    <property type="molecule type" value="Genomic_DNA"/>
</dbReference>
<dbReference type="Gene3D" id="2.160.10.10">
    <property type="entry name" value="Hexapeptide repeat proteins"/>
    <property type="match status" value="1"/>
</dbReference>
<comment type="similarity">
    <text evidence="1">Belongs to the transferase hexapeptide repeat family.</text>
</comment>
<dbReference type="PANTHER" id="PTHR23416:SF23">
    <property type="entry name" value="ACETYLTRANSFERASE C18B11.09C-RELATED"/>
    <property type="match status" value="1"/>
</dbReference>
<keyword evidence="3" id="KW-0677">Repeat</keyword>
<comment type="caution">
    <text evidence="6">The sequence shown here is derived from an EMBL/GenBank/DDBJ whole genome shotgun (WGS) entry which is preliminary data.</text>
</comment>
<accession>A0ABS9EB56</accession>
<protein>
    <submittedName>
        <fullName evidence="6">Sugar O-acetyltransferase</fullName>
    </submittedName>
</protein>
<dbReference type="PROSITE" id="PS00101">
    <property type="entry name" value="HEXAPEP_TRANSFERASES"/>
    <property type="match status" value="1"/>
</dbReference>
<feature type="domain" description="Maltose/galactoside acetyltransferase" evidence="5">
    <location>
        <begin position="6"/>
        <end position="56"/>
    </location>
</feature>
<name>A0ABS9EB56_9HYPH</name>
<sequence length="192" mass="20595">MTRSDKERMLAGEPTLSGDPELLEIAARACFAFNQAHPDDETRMDHLRPIFGEMGENVWIEAPLYVDFGELTKIGDKVFINTNCTILDGGGVTIGDQVLIAPNVQIMAAGHPIKASDRMVYPFENEPERMNFVNLAGPIKIGNGCWIGAGAIILPNVTIGDRAVIGAGAVVTKDVPADSLAVGNPARVVRQI</sequence>
<evidence type="ECO:0000256" key="4">
    <source>
        <dbReference type="ARBA" id="ARBA00023315"/>
    </source>
</evidence>
<dbReference type="RefSeq" id="WP_236115112.1">
    <property type="nucleotide sequence ID" value="NZ_JAKGTI010000003.1"/>
</dbReference>
<evidence type="ECO:0000256" key="2">
    <source>
        <dbReference type="ARBA" id="ARBA00022679"/>
    </source>
</evidence>
<dbReference type="SMART" id="SM01266">
    <property type="entry name" value="Mac"/>
    <property type="match status" value="1"/>
</dbReference>
<evidence type="ECO:0000256" key="3">
    <source>
        <dbReference type="ARBA" id="ARBA00022737"/>
    </source>
</evidence>
<keyword evidence="4" id="KW-0012">Acyltransferase</keyword>
<dbReference type="Proteomes" id="UP001201217">
    <property type="component" value="Unassembled WGS sequence"/>
</dbReference>
<dbReference type="CDD" id="cd03357">
    <property type="entry name" value="LbH_MAT_GAT"/>
    <property type="match status" value="1"/>
</dbReference>
<keyword evidence="7" id="KW-1185">Reference proteome</keyword>
<dbReference type="Pfam" id="PF14602">
    <property type="entry name" value="Hexapep_2"/>
    <property type="match status" value="1"/>
</dbReference>
<evidence type="ECO:0000256" key="1">
    <source>
        <dbReference type="ARBA" id="ARBA00007274"/>
    </source>
</evidence>
<dbReference type="InterPro" id="IPR011004">
    <property type="entry name" value="Trimer_LpxA-like_sf"/>
</dbReference>
<keyword evidence="2" id="KW-0808">Transferase</keyword>
<dbReference type="SUPFAM" id="SSF51161">
    <property type="entry name" value="Trimeric LpxA-like enzymes"/>
    <property type="match status" value="1"/>
</dbReference>
<dbReference type="Pfam" id="PF00132">
    <property type="entry name" value="Hexapep"/>
    <property type="match status" value="1"/>
</dbReference>
<dbReference type="Pfam" id="PF12464">
    <property type="entry name" value="Mac"/>
    <property type="match status" value="1"/>
</dbReference>
<dbReference type="PANTHER" id="PTHR23416">
    <property type="entry name" value="SIALIC ACID SYNTHASE-RELATED"/>
    <property type="match status" value="1"/>
</dbReference>
<reference evidence="6 7" key="1">
    <citation type="submission" date="2022-01" db="EMBL/GenBank/DDBJ databases">
        <title>Maritalea mediterranea sp. nov., isolated from marine plastic residues from the Malva-rosa beach (Valencia, Spain).</title>
        <authorList>
            <person name="Vidal-Verdu A."/>
            <person name="Molina-Menor E."/>
            <person name="Pascual J."/>
            <person name="Pereto J."/>
            <person name="Porcar M."/>
        </authorList>
    </citation>
    <scope>NUCLEOTIDE SEQUENCE [LARGE SCALE GENOMIC DNA]</scope>
    <source>
        <strain evidence="6 7">P4.10X</strain>
    </source>
</reference>
<organism evidence="6 7">
    <name type="scientific">Maritalea mediterranea</name>
    <dbReference type="NCBI Taxonomy" id="2909667"/>
    <lineage>
        <taxon>Bacteria</taxon>
        <taxon>Pseudomonadati</taxon>
        <taxon>Pseudomonadota</taxon>
        <taxon>Alphaproteobacteria</taxon>
        <taxon>Hyphomicrobiales</taxon>
        <taxon>Devosiaceae</taxon>
        <taxon>Maritalea</taxon>
    </lineage>
</organism>
<evidence type="ECO:0000313" key="6">
    <source>
        <dbReference type="EMBL" id="MCF4099414.1"/>
    </source>
</evidence>
<gene>
    <name evidence="6" type="ORF">L1I42_13005</name>
</gene>
<evidence type="ECO:0000313" key="7">
    <source>
        <dbReference type="Proteomes" id="UP001201217"/>
    </source>
</evidence>
<dbReference type="InterPro" id="IPR018357">
    <property type="entry name" value="Hexapep_transf_CS"/>
</dbReference>
<dbReference type="InterPro" id="IPR051159">
    <property type="entry name" value="Hexapeptide_acetyltransf"/>
</dbReference>
<proteinExistence type="inferred from homology"/>
<dbReference type="InterPro" id="IPR001451">
    <property type="entry name" value="Hexapep"/>
</dbReference>